<organism evidence="2 3">
    <name type="scientific">Candidatus Chromulinivorax destructor</name>
    <dbReference type="NCBI Taxonomy" id="2066483"/>
    <lineage>
        <taxon>Bacteria</taxon>
        <taxon>Candidatus Babelota</taxon>
        <taxon>Candidatus Babeliae</taxon>
        <taxon>Candidatus Babeliales</taxon>
        <taxon>Candidatus Chromulinivoraceae</taxon>
        <taxon>Candidatus Chromulinivorax</taxon>
    </lineage>
</organism>
<feature type="signal peptide" evidence="1">
    <location>
        <begin position="1"/>
        <end position="19"/>
    </location>
</feature>
<dbReference type="Proteomes" id="UP000254834">
    <property type="component" value="Chromosome"/>
</dbReference>
<evidence type="ECO:0000313" key="3">
    <source>
        <dbReference type="Proteomes" id="UP000254834"/>
    </source>
</evidence>
<name>A0A345ZBL5_9BACT</name>
<gene>
    <name evidence="2" type="ORF">C0J27_02920</name>
</gene>
<reference evidence="2 3" key="1">
    <citation type="submission" date="2017-12" db="EMBL/GenBank/DDBJ databases">
        <title>Chromulinavorax destructans is a abundant pathogen of dominant heterotrophic picoflagllates.</title>
        <authorList>
            <person name="Deeg C.M."/>
            <person name="Zimmer M."/>
            <person name="Suttle C.A."/>
        </authorList>
    </citation>
    <scope>NUCLEOTIDE SEQUENCE [LARGE SCALE GENOMIC DNA]</scope>
    <source>
        <strain evidence="2 3">SeV1</strain>
    </source>
</reference>
<dbReference type="EMBL" id="CP025544">
    <property type="protein sequence ID" value="AXK60682.1"/>
    <property type="molecule type" value="Genomic_DNA"/>
</dbReference>
<protein>
    <submittedName>
        <fullName evidence="2">Uncharacterized protein</fullName>
    </submittedName>
</protein>
<dbReference type="OrthoDB" id="9785502at2"/>
<keyword evidence="1" id="KW-0732">Signal</keyword>
<evidence type="ECO:0000313" key="2">
    <source>
        <dbReference type="EMBL" id="AXK60682.1"/>
    </source>
</evidence>
<proteinExistence type="predicted"/>
<evidence type="ECO:0000256" key="1">
    <source>
        <dbReference type="SAM" id="SignalP"/>
    </source>
</evidence>
<accession>A0A345ZBL5</accession>
<dbReference type="AlphaFoldDB" id="A0A345ZBL5"/>
<sequence length="674" mass="72510">MKKVIALSIATCFAFSAYAEQQIVATGKTFNNITPIFQSASPERVSLFASIPESRAGHRANFNGDFQVVVLGGRNTSRSEAAQYYFPATANGVITFNASVDAANSGTDTLQTYWSGAQEETFGTGTITPANFSGTGVGAIGYNTATGAGAQAGTAITVAPDLTAAPANSFGFGTTNTAVTGAITAGQVVRNNTTANAITNASALQTATPGTFAPFDLSTVAAFADADVVAGDFNLDTNRNTAIVRPWNFGIGYAPNVQFGATLAESAFVSTIAPELERSFWGIGATWKQILSDKDTGFWLELSTALQGVKMNMNLNEEVLTELTANPYEEPTTSQTTWADSWGADNGYATSDITTITQAFAQDAWLYGKIDGAQSVTRLADIEFKVGYQFICEDNVLTNGFLGLVIPTGNKATAEYMAEPIVGNGFHFGLMAGGTYEIQLNSSERTRWSMRADSCYRYLFKNTQVRSFDTNNGNWSRYMYVWDNYAAEQLSEVTPNAPTMRSYTPGINVFTQEVNVTPQGQIRFNQALVLEAGAFKVEAGWNTFIRQDELVTLVNEWQDNTVVYADASNNLYSLYNANRTIYNDAYQSSPVAATTPDAASLARYEAAAVQASDLNLSGSAASWSLMTNTPYLVAGYGFGEDHSSILSIGGSFEYSASNDYLSTWMLFGKFSFTF</sequence>
<dbReference type="KEGG" id="cdes:C0J27_02920"/>
<keyword evidence="3" id="KW-1185">Reference proteome</keyword>
<dbReference type="RefSeq" id="WP_115585697.1">
    <property type="nucleotide sequence ID" value="NZ_CP025544.1"/>
</dbReference>
<feature type="chain" id="PRO_5016988815" evidence="1">
    <location>
        <begin position="20"/>
        <end position="674"/>
    </location>
</feature>